<dbReference type="Proteomes" id="UP000054477">
    <property type="component" value="Unassembled WGS sequence"/>
</dbReference>
<dbReference type="EMBL" id="KN838565">
    <property type="protein sequence ID" value="KIK04905.1"/>
    <property type="molecule type" value="Genomic_DNA"/>
</dbReference>
<name>A0A0C9WYL8_9AGAR</name>
<sequence length="66" mass="7370">MPLHKTGSPILANTLIWKFQSKASISNEIDMLSNVAMKEINNNIFLDVWEPPAMLLSLQTSVATVR</sequence>
<gene>
    <name evidence="1" type="ORF">K443DRAFT_4259</name>
</gene>
<dbReference type="HOGENOM" id="CLU_2831563_0_0_1"/>
<reference evidence="1 2" key="1">
    <citation type="submission" date="2014-04" db="EMBL/GenBank/DDBJ databases">
        <authorList>
            <consortium name="DOE Joint Genome Institute"/>
            <person name="Kuo A."/>
            <person name="Kohler A."/>
            <person name="Nagy L.G."/>
            <person name="Floudas D."/>
            <person name="Copeland A."/>
            <person name="Barry K.W."/>
            <person name="Cichocki N."/>
            <person name="Veneault-Fourrey C."/>
            <person name="LaButti K."/>
            <person name="Lindquist E.A."/>
            <person name="Lipzen A."/>
            <person name="Lundell T."/>
            <person name="Morin E."/>
            <person name="Murat C."/>
            <person name="Sun H."/>
            <person name="Tunlid A."/>
            <person name="Henrissat B."/>
            <person name="Grigoriev I.V."/>
            <person name="Hibbett D.S."/>
            <person name="Martin F."/>
            <person name="Nordberg H.P."/>
            <person name="Cantor M.N."/>
            <person name="Hua S.X."/>
        </authorList>
    </citation>
    <scope>NUCLEOTIDE SEQUENCE [LARGE SCALE GENOMIC DNA]</scope>
    <source>
        <strain evidence="1 2">LaAM-08-1</strain>
    </source>
</reference>
<evidence type="ECO:0000313" key="1">
    <source>
        <dbReference type="EMBL" id="KIK04905.1"/>
    </source>
</evidence>
<proteinExistence type="predicted"/>
<accession>A0A0C9WYL8</accession>
<dbReference type="AlphaFoldDB" id="A0A0C9WYL8"/>
<organism evidence="1 2">
    <name type="scientific">Laccaria amethystina LaAM-08-1</name>
    <dbReference type="NCBI Taxonomy" id="1095629"/>
    <lineage>
        <taxon>Eukaryota</taxon>
        <taxon>Fungi</taxon>
        <taxon>Dikarya</taxon>
        <taxon>Basidiomycota</taxon>
        <taxon>Agaricomycotina</taxon>
        <taxon>Agaricomycetes</taxon>
        <taxon>Agaricomycetidae</taxon>
        <taxon>Agaricales</taxon>
        <taxon>Agaricineae</taxon>
        <taxon>Hydnangiaceae</taxon>
        <taxon>Laccaria</taxon>
    </lineage>
</organism>
<reference evidence="2" key="2">
    <citation type="submission" date="2015-01" db="EMBL/GenBank/DDBJ databases">
        <title>Evolutionary Origins and Diversification of the Mycorrhizal Mutualists.</title>
        <authorList>
            <consortium name="DOE Joint Genome Institute"/>
            <consortium name="Mycorrhizal Genomics Consortium"/>
            <person name="Kohler A."/>
            <person name="Kuo A."/>
            <person name="Nagy L.G."/>
            <person name="Floudas D."/>
            <person name="Copeland A."/>
            <person name="Barry K.W."/>
            <person name="Cichocki N."/>
            <person name="Veneault-Fourrey C."/>
            <person name="LaButti K."/>
            <person name="Lindquist E.A."/>
            <person name="Lipzen A."/>
            <person name="Lundell T."/>
            <person name="Morin E."/>
            <person name="Murat C."/>
            <person name="Riley R."/>
            <person name="Ohm R."/>
            <person name="Sun H."/>
            <person name="Tunlid A."/>
            <person name="Henrissat B."/>
            <person name="Grigoriev I.V."/>
            <person name="Hibbett D.S."/>
            <person name="Martin F."/>
        </authorList>
    </citation>
    <scope>NUCLEOTIDE SEQUENCE [LARGE SCALE GENOMIC DNA]</scope>
    <source>
        <strain evidence="2">LaAM-08-1</strain>
    </source>
</reference>
<protein>
    <submittedName>
        <fullName evidence="1">Uncharacterized protein</fullName>
    </submittedName>
</protein>
<evidence type="ECO:0000313" key="2">
    <source>
        <dbReference type="Proteomes" id="UP000054477"/>
    </source>
</evidence>
<keyword evidence="2" id="KW-1185">Reference proteome</keyword>